<dbReference type="SUPFAM" id="SSF55874">
    <property type="entry name" value="ATPase domain of HSP90 chaperone/DNA topoisomerase II/histidine kinase"/>
    <property type="match status" value="1"/>
</dbReference>
<dbReference type="Gene3D" id="3.30.450.20">
    <property type="entry name" value="PAS domain"/>
    <property type="match status" value="2"/>
</dbReference>
<dbReference type="InterPro" id="IPR010559">
    <property type="entry name" value="Sig_transdc_His_kin_internal"/>
</dbReference>
<keyword evidence="9 12" id="KW-1133">Transmembrane helix</keyword>
<keyword evidence="7 14" id="KW-0418">Kinase</keyword>
<keyword evidence="3" id="KW-0597">Phosphoprotein</keyword>
<protein>
    <submittedName>
        <fullName evidence="14">Histidine kinase</fullName>
    </submittedName>
</protein>
<organism evidence="14 15">
    <name type="scientific">Cohnella abietis</name>
    <dbReference type="NCBI Taxonomy" id="2507935"/>
    <lineage>
        <taxon>Bacteria</taxon>
        <taxon>Bacillati</taxon>
        <taxon>Bacillota</taxon>
        <taxon>Bacilli</taxon>
        <taxon>Bacillales</taxon>
        <taxon>Paenibacillaceae</taxon>
        <taxon>Cohnella</taxon>
    </lineage>
</organism>
<keyword evidence="11 12" id="KW-0472">Membrane</keyword>
<dbReference type="InterPro" id="IPR003660">
    <property type="entry name" value="HAMP_dom"/>
</dbReference>
<dbReference type="PANTHER" id="PTHR34220">
    <property type="entry name" value="SENSOR HISTIDINE KINASE YPDA"/>
    <property type="match status" value="1"/>
</dbReference>
<dbReference type="CDD" id="cd06225">
    <property type="entry name" value="HAMP"/>
    <property type="match status" value="1"/>
</dbReference>
<dbReference type="Pfam" id="PF02518">
    <property type="entry name" value="HATPase_c"/>
    <property type="match status" value="1"/>
</dbReference>
<dbReference type="PANTHER" id="PTHR34220:SF11">
    <property type="entry name" value="SENSOR PROTEIN KINASE HPTS"/>
    <property type="match status" value="1"/>
</dbReference>
<keyword evidence="5 12" id="KW-0812">Transmembrane</keyword>
<evidence type="ECO:0000256" key="10">
    <source>
        <dbReference type="ARBA" id="ARBA00023012"/>
    </source>
</evidence>
<dbReference type="InterPro" id="IPR003594">
    <property type="entry name" value="HATPase_dom"/>
</dbReference>
<comment type="subcellular location">
    <subcellularLocation>
        <location evidence="1">Cell membrane</location>
        <topology evidence="1">Multi-pass membrane protein</topology>
    </subcellularLocation>
</comment>
<evidence type="ECO:0000256" key="6">
    <source>
        <dbReference type="ARBA" id="ARBA00022741"/>
    </source>
</evidence>
<evidence type="ECO:0000313" key="14">
    <source>
        <dbReference type="EMBL" id="BBI31546.1"/>
    </source>
</evidence>
<evidence type="ECO:0000256" key="2">
    <source>
        <dbReference type="ARBA" id="ARBA00022475"/>
    </source>
</evidence>
<evidence type="ECO:0000256" key="5">
    <source>
        <dbReference type="ARBA" id="ARBA00022692"/>
    </source>
</evidence>
<reference evidence="14 15" key="1">
    <citation type="submission" date="2019-01" db="EMBL/GenBank/DDBJ databases">
        <title>Complete genome sequence of Cohnella hallensis HS21 isolated from Korean fir (Abies koreana) rhizospheric soil.</title>
        <authorList>
            <person name="Jiang L."/>
            <person name="Kang S.W."/>
            <person name="Kim S."/>
            <person name="Jung J."/>
            <person name="Kim C.Y."/>
            <person name="Kim D.H."/>
            <person name="Kim S.W."/>
            <person name="Lee J."/>
        </authorList>
    </citation>
    <scope>NUCLEOTIDE SEQUENCE [LARGE SCALE GENOMIC DNA]</scope>
    <source>
        <strain evidence="14 15">HS21</strain>
    </source>
</reference>
<dbReference type="RefSeq" id="WP_130605427.1">
    <property type="nucleotide sequence ID" value="NZ_AP019400.1"/>
</dbReference>
<feature type="domain" description="HAMP" evidence="13">
    <location>
        <begin position="334"/>
        <end position="386"/>
    </location>
</feature>
<dbReference type="InterPro" id="IPR050640">
    <property type="entry name" value="Bact_2-comp_sensor_kinase"/>
</dbReference>
<dbReference type="AlphaFoldDB" id="A0A3T1D0D2"/>
<accession>A0A3T1D0D2</accession>
<evidence type="ECO:0000256" key="1">
    <source>
        <dbReference type="ARBA" id="ARBA00004651"/>
    </source>
</evidence>
<dbReference type="GO" id="GO:0000155">
    <property type="term" value="F:phosphorelay sensor kinase activity"/>
    <property type="evidence" value="ECO:0007669"/>
    <property type="project" value="InterPro"/>
</dbReference>
<dbReference type="Pfam" id="PF00672">
    <property type="entry name" value="HAMP"/>
    <property type="match status" value="1"/>
</dbReference>
<evidence type="ECO:0000256" key="9">
    <source>
        <dbReference type="ARBA" id="ARBA00022989"/>
    </source>
</evidence>
<gene>
    <name evidence="14" type="ORF">KCTCHS21_09450</name>
</gene>
<dbReference type="OrthoDB" id="9776552at2"/>
<evidence type="ECO:0000256" key="7">
    <source>
        <dbReference type="ARBA" id="ARBA00022777"/>
    </source>
</evidence>
<dbReference type="SUPFAM" id="SSF158472">
    <property type="entry name" value="HAMP domain-like"/>
    <property type="match status" value="1"/>
</dbReference>
<evidence type="ECO:0000256" key="11">
    <source>
        <dbReference type="ARBA" id="ARBA00023136"/>
    </source>
</evidence>
<dbReference type="EMBL" id="AP019400">
    <property type="protein sequence ID" value="BBI31546.1"/>
    <property type="molecule type" value="Genomic_DNA"/>
</dbReference>
<keyword evidence="10" id="KW-0902">Two-component regulatory system</keyword>
<dbReference type="GO" id="GO:0005886">
    <property type="term" value="C:plasma membrane"/>
    <property type="evidence" value="ECO:0007669"/>
    <property type="project" value="UniProtKB-SubCell"/>
</dbReference>
<keyword evidence="8" id="KW-0067">ATP-binding</keyword>
<keyword evidence="6" id="KW-0547">Nucleotide-binding</keyword>
<dbReference type="PROSITE" id="PS50885">
    <property type="entry name" value="HAMP"/>
    <property type="match status" value="1"/>
</dbReference>
<keyword evidence="2" id="KW-1003">Cell membrane</keyword>
<keyword evidence="4" id="KW-0808">Transferase</keyword>
<proteinExistence type="predicted"/>
<name>A0A3T1D0D2_9BACL</name>
<dbReference type="Proteomes" id="UP000289856">
    <property type="component" value="Chromosome"/>
</dbReference>
<dbReference type="Gene3D" id="3.30.565.10">
    <property type="entry name" value="Histidine kinase-like ATPase, C-terminal domain"/>
    <property type="match status" value="1"/>
</dbReference>
<dbReference type="SMART" id="SM00304">
    <property type="entry name" value="HAMP"/>
    <property type="match status" value="1"/>
</dbReference>
<evidence type="ECO:0000256" key="8">
    <source>
        <dbReference type="ARBA" id="ARBA00022840"/>
    </source>
</evidence>
<keyword evidence="15" id="KW-1185">Reference proteome</keyword>
<dbReference type="Pfam" id="PF06580">
    <property type="entry name" value="His_kinase"/>
    <property type="match status" value="1"/>
</dbReference>
<evidence type="ECO:0000313" key="15">
    <source>
        <dbReference type="Proteomes" id="UP000289856"/>
    </source>
</evidence>
<evidence type="ECO:0000259" key="13">
    <source>
        <dbReference type="PROSITE" id="PS50885"/>
    </source>
</evidence>
<dbReference type="Gene3D" id="6.10.340.10">
    <property type="match status" value="1"/>
</dbReference>
<dbReference type="KEGG" id="cohn:KCTCHS21_09450"/>
<sequence length="610" mass="70141">MKRVWTWILKPIQYIKRSFYRKMLLAFFAVIVLTVTSLGVNFYIETSANIKKSEISNMDRATEQAVQTLQLQMGNIKNDAWGFFGDEELQIAYRDIYENLEKIEYFSYKFLFMQNSNALVQIITVNDKENITRIKVMASNNYVEDRDLFESEKARLNQIALSNNGKESWVLTDVYDKQKKQMFQTIAYTQALKDVYADFQPVLGSMIIILSFDKLQIWLNDLKIQDHGEFYLVNKQDSQIILSTEMENIGSLLFQEANLMKWNDHNDEPYAYVTDQGGKSLVFYRSVANTDWILVGKVPVSVLLEEVNALAQRTIIIGFACLLIAMLLASLLSSRVLVPIRRLRVGMRQIQQGKYKVSIPVETNDEIGFFVVSFNKMAMEIDQLIKKVYETELNKKDAEIKALQSQINPHFLYNTLGTIESLAAVQGEDKSIQEICCSLAQMMRYNVNGGSFSTFAEEIQQIKQYLKIQQIRYGARLQYEIEVEPELESVRIPKLLFQPIVENSIIHGIEGLRRGGQIRIKAVAQNELDIVITVKDNGLGMKEERLEKLQTDLAEVSIRDFSLDREQRSIGIVNAHERLKLIYGEVYGLTIESELSKGTEVSIRLMKTVV</sequence>
<dbReference type="InterPro" id="IPR036890">
    <property type="entry name" value="HATPase_C_sf"/>
</dbReference>
<evidence type="ECO:0000256" key="3">
    <source>
        <dbReference type="ARBA" id="ARBA00022553"/>
    </source>
</evidence>
<feature type="transmembrane region" description="Helical" evidence="12">
    <location>
        <begin position="315"/>
        <end position="338"/>
    </location>
</feature>
<evidence type="ECO:0000256" key="12">
    <source>
        <dbReference type="SAM" id="Phobius"/>
    </source>
</evidence>
<evidence type="ECO:0000256" key="4">
    <source>
        <dbReference type="ARBA" id="ARBA00022679"/>
    </source>
</evidence>
<dbReference type="GO" id="GO:0005524">
    <property type="term" value="F:ATP binding"/>
    <property type="evidence" value="ECO:0007669"/>
    <property type="project" value="UniProtKB-KW"/>
</dbReference>